<reference evidence="1 2" key="1">
    <citation type="journal article" date="2015" name="Nature">
        <title>rRNA introns, odd ribosomes, and small enigmatic genomes across a large radiation of phyla.</title>
        <authorList>
            <person name="Brown C.T."/>
            <person name="Hug L.A."/>
            <person name="Thomas B.C."/>
            <person name="Sharon I."/>
            <person name="Castelle C.J."/>
            <person name="Singh A."/>
            <person name="Wilkins M.J."/>
            <person name="Williams K.H."/>
            <person name="Banfield J.F."/>
        </authorList>
    </citation>
    <scope>NUCLEOTIDE SEQUENCE [LARGE SCALE GENOMIC DNA]</scope>
</reference>
<dbReference type="AlphaFoldDB" id="A0A0G0N213"/>
<comment type="caution">
    <text evidence="1">The sequence shown here is derived from an EMBL/GenBank/DDBJ whole genome shotgun (WGS) entry which is preliminary data.</text>
</comment>
<name>A0A0G0N213_9BACT</name>
<proteinExistence type="predicted"/>
<dbReference type="EMBL" id="LBUU01000001">
    <property type="protein sequence ID" value="KKQ71151.1"/>
    <property type="molecule type" value="Genomic_DNA"/>
</dbReference>
<accession>A0A0G0N213</accession>
<gene>
    <name evidence="1" type="ORF">US91_C0001G0078</name>
</gene>
<organism evidence="1 2">
    <name type="scientific">Candidatus Falkowbacteria bacterium GW2011_GWE1_38_31</name>
    <dbReference type="NCBI Taxonomy" id="1618638"/>
    <lineage>
        <taxon>Bacteria</taxon>
        <taxon>Candidatus Falkowiibacteriota</taxon>
    </lineage>
</organism>
<evidence type="ECO:0000313" key="2">
    <source>
        <dbReference type="Proteomes" id="UP000034022"/>
    </source>
</evidence>
<evidence type="ECO:0000313" key="1">
    <source>
        <dbReference type="EMBL" id="KKQ71151.1"/>
    </source>
</evidence>
<sequence length="259" mass="31199">MMCIPKIKFKLPTLEREANMLYGFCHPRPTGWDWSGRVYKQHPELKKLVVGIKNKDKFFDQCSKYANKFIKENKKELKGAVADFQKEWDKFGEKYLKILSKHFETNYPKNKKIIIAYVSINPICPRFLDEWSFNVQYNRPEYMRRIATHEIMHFLHFKKWLEVFPNTKRKEMDSPYLVWKLSEILAPIISNHHPEIHKMVKAYSPGYKEFQDIKIGGKKLIPYFENLYKKHLTSKNSFEDFLKLCWERSERYGDVINKT</sequence>
<protein>
    <submittedName>
        <fullName evidence="1">Uncharacterized protein</fullName>
    </submittedName>
</protein>
<dbReference type="Proteomes" id="UP000034022">
    <property type="component" value="Unassembled WGS sequence"/>
</dbReference>